<evidence type="ECO:0000256" key="5">
    <source>
        <dbReference type="ARBA" id="ARBA00022692"/>
    </source>
</evidence>
<dbReference type="GO" id="GO:0008360">
    <property type="term" value="P:regulation of cell shape"/>
    <property type="evidence" value="ECO:0007669"/>
    <property type="project" value="UniProtKB-KW"/>
</dbReference>
<dbReference type="RefSeq" id="WP_034441534.1">
    <property type="nucleotide sequence ID" value="NZ_JMTK01000001.1"/>
</dbReference>
<feature type="transmembrane region" description="Helical" evidence="12">
    <location>
        <begin position="20"/>
        <end position="40"/>
    </location>
</feature>
<keyword evidence="10 12" id="KW-0131">Cell cycle</keyword>
<dbReference type="GO" id="GO:0051301">
    <property type="term" value="P:cell division"/>
    <property type="evidence" value="ECO:0007669"/>
    <property type="project" value="UniProtKB-KW"/>
</dbReference>
<proteinExistence type="inferred from homology"/>
<dbReference type="InterPro" id="IPR018480">
    <property type="entry name" value="PNAcMuramoyl-5peptid_Trfase_CS"/>
</dbReference>
<feature type="transmembrane region" description="Helical" evidence="12">
    <location>
        <begin position="344"/>
        <end position="363"/>
    </location>
</feature>
<evidence type="ECO:0000256" key="10">
    <source>
        <dbReference type="ARBA" id="ARBA00023306"/>
    </source>
</evidence>
<keyword evidence="8 12" id="KW-1133">Transmembrane helix</keyword>
<evidence type="ECO:0000256" key="6">
    <source>
        <dbReference type="ARBA" id="ARBA00022960"/>
    </source>
</evidence>
<keyword evidence="5 12" id="KW-0812">Transmembrane</keyword>
<dbReference type="InterPro" id="IPR003524">
    <property type="entry name" value="PNAcMuramoyl-5peptid_Trfase"/>
</dbReference>
<dbReference type="PATRIC" id="fig|556287.8.peg.173"/>
<dbReference type="PROSITE" id="PS01347">
    <property type="entry name" value="MRAY_1"/>
    <property type="match status" value="1"/>
</dbReference>
<keyword evidence="3 12" id="KW-0132">Cell division</keyword>
<evidence type="ECO:0000256" key="4">
    <source>
        <dbReference type="ARBA" id="ARBA00022679"/>
    </source>
</evidence>
<evidence type="ECO:0000256" key="9">
    <source>
        <dbReference type="ARBA" id="ARBA00023136"/>
    </source>
</evidence>
<dbReference type="Pfam" id="PF00953">
    <property type="entry name" value="Glycos_transf_4"/>
    <property type="match status" value="1"/>
</dbReference>
<comment type="cofactor">
    <cofactor evidence="12 14">
        <name>Mg(2+)</name>
        <dbReference type="ChEBI" id="CHEBI:18420"/>
    </cofactor>
</comment>
<comment type="caution">
    <text evidence="15">The sequence shown here is derived from an EMBL/GenBank/DDBJ whole genome shotgun (WGS) entry which is preliminary data.</text>
</comment>
<keyword evidence="16" id="KW-1185">Reference proteome</keyword>
<dbReference type="InterPro" id="IPR000715">
    <property type="entry name" value="Glycosyl_transferase_4"/>
</dbReference>
<feature type="transmembrane region" description="Helical" evidence="12">
    <location>
        <begin position="97"/>
        <end position="115"/>
    </location>
</feature>
<evidence type="ECO:0000256" key="7">
    <source>
        <dbReference type="ARBA" id="ARBA00022984"/>
    </source>
</evidence>
<dbReference type="PANTHER" id="PTHR22926">
    <property type="entry name" value="PHOSPHO-N-ACETYLMURAMOYL-PENTAPEPTIDE-TRANSFERASE"/>
    <property type="match status" value="1"/>
</dbReference>
<keyword evidence="6 12" id="KW-0133">Cell shape</keyword>
<feature type="transmembrane region" description="Helical" evidence="12">
    <location>
        <begin position="174"/>
        <end position="194"/>
    </location>
</feature>
<keyword evidence="11 12" id="KW-0961">Cell wall biogenesis/degradation</keyword>
<feature type="transmembrane region" description="Helical" evidence="12">
    <location>
        <begin position="294"/>
        <end position="317"/>
    </location>
</feature>
<evidence type="ECO:0000313" key="16">
    <source>
        <dbReference type="Proteomes" id="UP000033731"/>
    </source>
</evidence>
<dbReference type="GO" id="GO:0046872">
    <property type="term" value="F:metal ion binding"/>
    <property type="evidence" value="ECO:0007669"/>
    <property type="project" value="UniProtKB-KW"/>
</dbReference>
<dbReference type="PANTHER" id="PTHR22926:SF5">
    <property type="entry name" value="PHOSPHO-N-ACETYLMURAMOYL-PENTAPEPTIDE-TRANSFERASE HOMOLOG"/>
    <property type="match status" value="1"/>
</dbReference>
<accession>A0A094Z4E1</accession>
<feature type="binding site" evidence="14">
    <location>
        <position position="273"/>
    </location>
    <ligand>
        <name>Mg(2+)</name>
        <dbReference type="ChEBI" id="CHEBI:18420"/>
    </ligand>
</feature>
<dbReference type="GO" id="GO:0008963">
    <property type="term" value="F:phospho-N-acetylmuramoyl-pentapeptide-transferase activity"/>
    <property type="evidence" value="ECO:0007669"/>
    <property type="project" value="UniProtKB-UniRule"/>
</dbReference>
<protein>
    <recommendedName>
        <fullName evidence="12 13">Phospho-N-acetylmuramoyl-pentapeptide-transferase</fullName>
        <ecNumber evidence="12 13">2.7.8.13</ecNumber>
    </recommendedName>
    <alternativeName>
        <fullName evidence="12">UDP-MurNAc-pentapeptide phosphotransferase</fullName>
    </alternativeName>
</protein>
<evidence type="ECO:0000256" key="2">
    <source>
        <dbReference type="ARBA" id="ARBA00005583"/>
    </source>
</evidence>
<evidence type="ECO:0000256" key="14">
    <source>
        <dbReference type="PIRSR" id="PIRSR600715-1"/>
    </source>
</evidence>
<comment type="function">
    <text evidence="12">Catalyzes the initial step of the lipid cycle reactions in the biosynthesis of the cell wall peptidoglycan: transfers peptidoglycan precursor phospho-MurNAc-pentapeptide from UDP-MurNAc-pentapeptide onto the lipid carrier undecaprenyl phosphate, yielding undecaprenyl-pyrophosphoryl-MurNAc-pentapeptide, known as lipid I.</text>
</comment>
<dbReference type="CDD" id="cd06852">
    <property type="entry name" value="GT_MraY"/>
    <property type="match status" value="1"/>
</dbReference>
<dbReference type="UniPathway" id="UPA00219"/>
<name>A0A094Z4E1_9HYPH</name>
<comment type="similarity">
    <text evidence="2 12">Belongs to the glycosyltransferase 4 family. MraY subfamily.</text>
</comment>
<comment type="pathway">
    <text evidence="12">Cell wall biogenesis; peptidoglycan biosynthesis.</text>
</comment>
<dbReference type="EC" id="2.7.8.13" evidence="12 13"/>
<evidence type="ECO:0000256" key="1">
    <source>
        <dbReference type="ARBA" id="ARBA00004141"/>
    </source>
</evidence>
<keyword evidence="12 14" id="KW-0479">Metal-binding</keyword>
<keyword evidence="4 12" id="KW-0808">Transferase</keyword>
<feature type="transmembrane region" description="Helical" evidence="12">
    <location>
        <begin position="206"/>
        <end position="230"/>
    </location>
</feature>
<evidence type="ECO:0000256" key="13">
    <source>
        <dbReference type="NCBIfam" id="TIGR00445"/>
    </source>
</evidence>
<feature type="binding site" evidence="14">
    <location>
        <position position="198"/>
    </location>
    <ligand>
        <name>Mg(2+)</name>
        <dbReference type="ChEBI" id="CHEBI:18420"/>
    </ligand>
</feature>
<dbReference type="NCBIfam" id="TIGR00445">
    <property type="entry name" value="mraY"/>
    <property type="match status" value="1"/>
</dbReference>
<keyword evidence="12" id="KW-1003">Cell membrane</keyword>
<keyword evidence="9 12" id="KW-0472">Membrane</keyword>
<dbReference type="GO" id="GO:0005886">
    <property type="term" value="C:plasma membrane"/>
    <property type="evidence" value="ECO:0007669"/>
    <property type="project" value="UniProtKB-SubCell"/>
</dbReference>
<evidence type="ECO:0000313" key="15">
    <source>
        <dbReference type="EMBL" id="KJZ82593.1"/>
    </source>
</evidence>
<gene>
    <name evidence="12" type="primary">mraY</name>
    <name evidence="15" type="ORF">DJ66_0202</name>
</gene>
<dbReference type="Proteomes" id="UP000033731">
    <property type="component" value="Unassembled WGS sequence"/>
</dbReference>
<feature type="transmembrane region" description="Helical" evidence="12">
    <location>
        <begin position="70"/>
        <end position="91"/>
    </location>
</feature>
<feature type="transmembrane region" description="Helical" evidence="12">
    <location>
        <begin position="269"/>
        <end position="288"/>
    </location>
</feature>
<evidence type="ECO:0000256" key="3">
    <source>
        <dbReference type="ARBA" id="ARBA00022618"/>
    </source>
</evidence>
<evidence type="ECO:0000256" key="12">
    <source>
        <dbReference type="HAMAP-Rule" id="MF_00038"/>
    </source>
</evidence>
<feature type="transmembrane region" description="Helical" evidence="12">
    <location>
        <begin position="135"/>
        <end position="154"/>
    </location>
</feature>
<dbReference type="HAMAP" id="MF_00038">
    <property type="entry name" value="MraY"/>
    <property type="match status" value="1"/>
</dbReference>
<dbReference type="GO" id="GO:0051992">
    <property type="term" value="F:UDP-N-acetylmuramoyl-L-alanyl-D-glutamyl-meso-2,6-diaminopimelyl-D-alanyl-D-alanine:undecaprenyl-phosphate transferase activity"/>
    <property type="evidence" value="ECO:0007669"/>
    <property type="project" value="RHEA"/>
</dbReference>
<comment type="subcellular location">
    <subcellularLocation>
        <location evidence="12">Cell membrane</location>
        <topology evidence="12">Multi-pass membrane protein</topology>
    </subcellularLocation>
    <subcellularLocation>
        <location evidence="1">Membrane</location>
        <topology evidence="1">Multi-pass membrane protein</topology>
    </subcellularLocation>
</comment>
<dbReference type="GO" id="GO:0009252">
    <property type="term" value="P:peptidoglycan biosynthetic process"/>
    <property type="evidence" value="ECO:0007669"/>
    <property type="project" value="UniProtKB-UniRule"/>
</dbReference>
<dbReference type="EMBL" id="JMTK01000001">
    <property type="protein sequence ID" value="KJZ82593.1"/>
    <property type="molecule type" value="Genomic_DNA"/>
</dbReference>
<sequence length="366" mass="40076">MFIRLADFSEYHVILNIFKYITFRSSAAFLSSVFIVLAIGPKIIDLLHSFQGEKGQPARVSDLPIHAKKIGIPTMGGIMILVGLIGSSLLWADMSSLHVKVILFLTIGFGLVGFCDDYMKIKTGDKKGLSWKIRIAVELVLATFAVCALLFYSKSSLFNVETTTSITFPFFKDFILDIGMFFIPFAALVIVATANAVNLTDGLDSLAIVLVMIASAAFSIITYVTGNIIFAHYLHISFVPGVGELVVIISALIGAGLGFLWFNAPPASVFMGDTGSLALGALIGGIAVSTKHEIVMIIIGGVFVVEILSVIIQVLYFKMTRRRFFLMAPIHHHFEKKGWAESQIIIRFWIFAIILAVVGLLTLKMR</sequence>
<organism evidence="15 16">
    <name type="scientific">Candidatus Liberibacter solanacearum</name>
    <dbReference type="NCBI Taxonomy" id="556287"/>
    <lineage>
        <taxon>Bacteria</taxon>
        <taxon>Pseudomonadati</taxon>
        <taxon>Pseudomonadota</taxon>
        <taxon>Alphaproteobacteria</taxon>
        <taxon>Hyphomicrobiales</taxon>
        <taxon>Rhizobiaceae</taxon>
        <taxon>Liberibacter</taxon>
    </lineage>
</organism>
<comment type="catalytic activity">
    <reaction evidence="12">
        <text>UDP-N-acetyl-alpha-D-muramoyl-L-alanyl-gamma-D-glutamyl-meso-2,6-diaminopimeloyl-D-alanyl-D-alanine + di-trans,octa-cis-undecaprenyl phosphate = di-trans,octa-cis-undecaprenyl diphospho-N-acetyl-alpha-D-muramoyl-L-alanyl-D-glutamyl-meso-2,6-diaminopimeloyl-D-alanyl-D-alanine + UMP</text>
        <dbReference type="Rhea" id="RHEA:28386"/>
        <dbReference type="ChEBI" id="CHEBI:57865"/>
        <dbReference type="ChEBI" id="CHEBI:60392"/>
        <dbReference type="ChEBI" id="CHEBI:61386"/>
        <dbReference type="ChEBI" id="CHEBI:61387"/>
        <dbReference type="EC" id="2.7.8.13"/>
    </reaction>
</comment>
<evidence type="ECO:0000256" key="8">
    <source>
        <dbReference type="ARBA" id="ARBA00022989"/>
    </source>
</evidence>
<reference evidence="15 16" key="1">
    <citation type="journal article" date="2015" name="Phytopathology">
        <title>Genomes of Candidatus Liberibacter solanacearum haplotype A from New Zealand and the USA suggest significant genome plasticity in the species.</title>
        <authorList>
            <person name="Thompson S.M."/>
            <person name="Johnson C.P."/>
            <person name="Lu A.Y."/>
            <person name="Frampton R.A."/>
            <person name="Sullivan K.L."/>
            <person name="Fiers M.W."/>
            <person name="Crowhurst R.N."/>
            <person name="Pitman A.R."/>
            <person name="Scott I."/>
            <person name="Gudmestad N.C."/>
            <person name="Smith G.R."/>
        </authorList>
    </citation>
    <scope>NUCLEOTIDE SEQUENCE [LARGE SCALE GENOMIC DNA]</scope>
    <source>
        <strain evidence="15 16">LsoNZ1</strain>
    </source>
</reference>
<dbReference type="AlphaFoldDB" id="A0A094Z4E1"/>
<evidence type="ECO:0000256" key="11">
    <source>
        <dbReference type="ARBA" id="ARBA00023316"/>
    </source>
</evidence>
<keyword evidence="7 12" id="KW-0573">Peptidoglycan synthesis</keyword>
<dbReference type="GO" id="GO:0071555">
    <property type="term" value="P:cell wall organization"/>
    <property type="evidence" value="ECO:0007669"/>
    <property type="project" value="UniProtKB-KW"/>
</dbReference>
<feature type="transmembrane region" description="Helical" evidence="12">
    <location>
        <begin position="242"/>
        <end position="262"/>
    </location>
</feature>
<keyword evidence="12 14" id="KW-0460">Magnesium</keyword>